<dbReference type="SMART" id="SM00220">
    <property type="entry name" value="S_TKc"/>
    <property type="match status" value="1"/>
</dbReference>
<evidence type="ECO:0000256" key="8">
    <source>
        <dbReference type="SAM" id="MobiDB-lite"/>
    </source>
</evidence>
<sequence length="425" mass="45034">MTEQNPELIAGRYQLVERIGQGGMGRVWRGLDQQLFGREVAVKEILFPPGMDDGDRATLLRRFTDEARAAVTLSHPGIITIHDVVEHHGAPVIVMELIRGQSLAAAIRSRGRLPVQRVAEIGAAMLDALAEAHGARIVHRDIKPDNVLLTKDRVVLTDFGIAHLADATTKLSHSGMVIGTPQYMAPEQLEGKRPTPANDLWALGATLYHAVEGHPPFEAEGLHALAVAVFTRPHRTPVHAGPLAPVLDALLTKDPAQRVGAAEAAEMLASALRSSPSRADASAGQGQGQGQGPGHEPAPVPVPEPEHTPTPTPTPDPRATPVPAPDAAAEHASAPTEPEQAPSTTPSPQTPTVMDSGSAAGNPQRPVPDRPTGPPVPVPRPRTRSRSRRRPRRSTASGRPAGGGPSPGAPRSWARRWPRSPRVPS</sequence>
<gene>
    <name evidence="10" type="ORF">WKI68_39670</name>
</gene>
<dbReference type="PANTHER" id="PTHR43671">
    <property type="entry name" value="SERINE/THREONINE-PROTEIN KINASE NEK"/>
    <property type="match status" value="1"/>
</dbReference>
<feature type="compositionally biased region" description="Pro residues" evidence="8">
    <location>
        <begin position="296"/>
        <end position="324"/>
    </location>
</feature>
<keyword evidence="3 10" id="KW-0808">Transferase</keyword>
<evidence type="ECO:0000256" key="7">
    <source>
        <dbReference type="PROSITE-ProRule" id="PRU10141"/>
    </source>
</evidence>
<feature type="compositionally biased region" description="Low complexity" evidence="8">
    <location>
        <begin position="325"/>
        <end position="352"/>
    </location>
</feature>
<feature type="compositionally biased region" description="Pro residues" evidence="8">
    <location>
        <begin position="365"/>
        <end position="380"/>
    </location>
</feature>
<dbReference type="InterPro" id="IPR008271">
    <property type="entry name" value="Ser/Thr_kinase_AS"/>
</dbReference>
<feature type="compositionally biased region" description="Low complexity" evidence="8">
    <location>
        <begin position="270"/>
        <end position="284"/>
    </location>
</feature>
<dbReference type="PROSITE" id="PS00107">
    <property type="entry name" value="PROTEIN_KINASE_ATP"/>
    <property type="match status" value="1"/>
</dbReference>
<evidence type="ECO:0000256" key="4">
    <source>
        <dbReference type="ARBA" id="ARBA00022741"/>
    </source>
</evidence>
<feature type="domain" description="Protein kinase" evidence="9">
    <location>
        <begin position="13"/>
        <end position="272"/>
    </location>
</feature>
<proteinExistence type="inferred from homology"/>
<protein>
    <recommendedName>
        <fullName evidence="2">non-specific serine/threonine protein kinase</fullName>
        <ecNumber evidence="2">2.7.11.1</ecNumber>
    </recommendedName>
</protein>
<dbReference type="SUPFAM" id="SSF56112">
    <property type="entry name" value="Protein kinase-like (PK-like)"/>
    <property type="match status" value="1"/>
</dbReference>
<reference evidence="10 11" key="1">
    <citation type="submission" date="2024-03" db="EMBL/GenBank/DDBJ databases">
        <title>Novel Streptomyces species of biotechnological and ecological value are a feature of Machair soil.</title>
        <authorList>
            <person name="Prole J.R."/>
            <person name="Goodfellow M."/>
            <person name="Allenby N."/>
            <person name="Ward A.C."/>
        </authorList>
    </citation>
    <scope>NUCLEOTIDE SEQUENCE [LARGE SCALE GENOMIC DNA]</scope>
    <source>
        <strain evidence="10 11">MS1.HAVA.3</strain>
    </source>
</reference>
<organism evidence="10 11">
    <name type="scientific">Streptomyces caledonius</name>
    <dbReference type="NCBI Taxonomy" id="3134107"/>
    <lineage>
        <taxon>Bacteria</taxon>
        <taxon>Bacillati</taxon>
        <taxon>Actinomycetota</taxon>
        <taxon>Actinomycetes</taxon>
        <taxon>Kitasatosporales</taxon>
        <taxon>Streptomycetaceae</taxon>
        <taxon>Streptomyces</taxon>
    </lineage>
</organism>
<dbReference type="CDD" id="cd14014">
    <property type="entry name" value="STKc_PknB_like"/>
    <property type="match status" value="1"/>
</dbReference>
<dbReference type="PANTHER" id="PTHR43671:SF13">
    <property type="entry name" value="SERINE_THREONINE-PROTEIN KINASE NEK2"/>
    <property type="match status" value="1"/>
</dbReference>
<feature type="compositionally biased region" description="Basic residues" evidence="8">
    <location>
        <begin position="381"/>
        <end position="393"/>
    </location>
</feature>
<dbReference type="InterPro" id="IPR017441">
    <property type="entry name" value="Protein_kinase_ATP_BS"/>
</dbReference>
<dbReference type="Gene3D" id="3.30.200.20">
    <property type="entry name" value="Phosphorylase Kinase, domain 1"/>
    <property type="match status" value="1"/>
</dbReference>
<dbReference type="InterPro" id="IPR000719">
    <property type="entry name" value="Prot_kinase_dom"/>
</dbReference>
<comment type="similarity">
    <text evidence="1">Belongs to the protein kinase superfamily. NEK Ser/Thr protein kinase family. NIMA subfamily.</text>
</comment>
<keyword evidence="5 10" id="KW-0418">Kinase</keyword>
<evidence type="ECO:0000256" key="5">
    <source>
        <dbReference type="ARBA" id="ARBA00022777"/>
    </source>
</evidence>
<dbReference type="EMBL" id="JBBKAM010000004">
    <property type="protein sequence ID" value="MEJ8645680.1"/>
    <property type="molecule type" value="Genomic_DNA"/>
</dbReference>
<name>A0ABU8UDG7_9ACTN</name>
<dbReference type="EC" id="2.7.11.1" evidence="2"/>
<dbReference type="Proteomes" id="UP001382904">
    <property type="component" value="Unassembled WGS sequence"/>
</dbReference>
<evidence type="ECO:0000313" key="11">
    <source>
        <dbReference type="Proteomes" id="UP001382904"/>
    </source>
</evidence>
<keyword evidence="11" id="KW-1185">Reference proteome</keyword>
<comment type="caution">
    <text evidence="10">The sequence shown here is derived from an EMBL/GenBank/DDBJ whole genome shotgun (WGS) entry which is preliminary data.</text>
</comment>
<dbReference type="PROSITE" id="PS50011">
    <property type="entry name" value="PROTEIN_KINASE_DOM"/>
    <property type="match status" value="1"/>
</dbReference>
<feature type="region of interest" description="Disordered" evidence="8">
    <location>
        <begin position="270"/>
        <end position="425"/>
    </location>
</feature>
<evidence type="ECO:0000313" key="10">
    <source>
        <dbReference type="EMBL" id="MEJ8645680.1"/>
    </source>
</evidence>
<evidence type="ECO:0000259" key="9">
    <source>
        <dbReference type="PROSITE" id="PS50011"/>
    </source>
</evidence>
<dbReference type="InterPro" id="IPR050660">
    <property type="entry name" value="NEK_Ser/Thr_kinase"/>
</dbReference>
<evidence type="ECO:0000256" key="2">
    <source>
        <dbReference type="ARBA" id="ARBA00012513"/>
    </source>
</evidence>
<dbReference type="Gene3D" id="1.10.510.10">
    <property type="entry name" value="Transferase(Phosphotransferase) domain 1"/>
    <property type="match status" value="1"/>
</dbReference>
<feature type="binding site" evidence="7">
    <location>
        <position position="43"/>
    </location>
    <ligand>
        <name>ATP</name>
        <dbReference type="ChEBI" id="CHEBI:30616"/>
    </ligand>
</feature>
<dbReference type="GO" id="GO:0004674">
    <property type="term" value="F:protein serine/threonine kinase activity"/>
    <property type="evidence" value="ECO:0007669"/>
    <property type="project" value="UniProtKB-EC"/>
</dbReference>
<dbReference type="Pfam" id="PF00069">
    <property type="entry name" value="Pkinase"/>
    <property type="match status" value="1"/>
</dbReference>
<keyword evidence="4 7" id="KW-0547">Nucleotide-binding</keyword>
<evidence type="ECO:0000256" key="6">
    <source>
        <dbReference type="ARBA" id="ARBA00022840"/>
    </source>
</evidence>
<evidence type="ECO:0000256" key="3">
    <source>
        <dbReference type="ARBA" id="ARBA00022679"/>
    </source>
</evidence>
<keyword evidence="6 7" id="KW-0067">ATP-binding</keyword>
<evidence type="ECO:0000256" key="1">
    <source>
        <dbReference type="ARBA" id="ARBA00010886"/>
    </source>
</evidence>
<dbReference type="InterPro" id="IPR011009">
    <property type="entry name" value="Kinase-like_dom_sf"/>
</dbReference>
<accession>A0ABU8UDG7</accession>
<dbReference type="PROSITE" id="PS00108">
    <property type="entry name" value="PROTEIN_KINASE_ST"/>
    <property type="match status" value="1"/>
</dbReference>